<keyword evidence="5" id="KW-0288">FMN</keyword>
<sequence length="148" mass="15701">MKIDVLFGTETGNAEMLAEDIQSALESEHDVTCRDLADVDPAELDGESFAVIVCSTYGEGELPSSARPFAEKLDAGSYDLSALRFAMFGLGDAEYSKTFTHGSKTLAEKLQAKGAVQVGERVTHDASSGDAPEDVALPWITDIVAQVA</sequence>
<evidence type="ECO:0000313" key="9">
    <source>
        <dbReference type="Proteomes" id="UP000666240"/>
    </source>
</evidence>
<dbReference type="InterPro" id="IPR050619">
    <property type="entry name" value="Flavodoxin"/>
</dbReference>
<evidence type="ECO:0000256" key="6">
    <source>
        <dbReference type="ARBA" id="ARBA00022982"/>
    </source>
</evidence>
<evidence type="ECO:0000259" key="7">
    <source>
        <dbReference type="PROSITE" id="PS50902"/>
    </source>
</evidence>
<accession>A0A8J7UH06</accession>
<dbReference type="PROSITE" id="PS50902">
    <property type="entry name" value="FLAVODOXIN_LIKE"/>
    <property type="match status" value="1"/>
</dbReference>
<dbReference type="Gene3D" id="3.40.50.360">
    <property type="match status" value="1"/>
</dbReference>
<evidence type="ECO:0000256" key="3">
    <source>
        <dbReference type="ARBA" id="ARBA00022448"/>
    </source>
</evidence>
<dbReference type="PANTHER" id="PTHR42809">
    <property type="entry name" value="FLAVODOXIN 2"/>
    <property type="match status" value="1"/>
</dbReference>
<dbReference type="InterPro" id="IPR008254">
    <property type="entry name" value="Flavodoxin/NO_synth"/>
</dbReference>
<feature type="domain" description="Flavodoxin-like" evidence="7">
    <location>
        <begin position="3"/>
        <end position="144"/>
    </location>
</feature>
<keyword evidence="4" id="KW-0285">Flavoprotein</keyword>
<dbReference type="InterPro" id="IPR001094">
    <property type="entry name" value="Flavdoxin-like"/>
</dbReference>
<dbReference type="PANTHER" id="PTHR42809:SF1">
    <property type="entry name" value="FLAVODOXIN 1"/>
    <property type="match status" value="1"/>
</dbReference>
<dbReference type="Proteomes" id="UP000666240">
    <property type="component" value="Unassembled WGS sequence"/>
</dbReference>
<protein>
    <submittedName>
        <fullName evidence="8">Flavodoxin domain-containing protein</fullName>
    </submittedName>
</protein>
<comment type="caution">
    <text evidence="8">The sequence shown here is derived from an EMBL/GenBank/DDBJ whole genome shotgun (WGS) entry which is preliminary data.</text>
</comment>
<organism evidence="8 9">
    <name type="scientific">Tianweitania sediminis</name>
    <dbReference type="NCBI Taxonomy" id="1502156"/>
    <lineage>
        <taxon>Bacteria</taxon>
        <taxon>Pseudomonadati</taxon>
        <taxon>Pseudomonadota</taxon>
        <taxon>Alphaproteobacteria</taxon>
        <taxon>Hyphomicrobiales</taxon>
        <taxon>Phyllobacteriaceae</taxon>
        <taxon>Tianweitania</taxon>
    </lineage>
</organism>
<evidence type="ECO:0000256" key="1">
    <source>
        <dbReference type="ARBA" id="ARBA00001917"/>
    </source>
</evidence>
<keyword evidence="6" id="KW-0249">Electron transport</keyword>
<comment type="cofactor">
    <cofactor evidence="1">
        <name>FMN</name>
        <dbReference type="ChEBI" id="CHEBI:58210"/>
    </cofactor>
</comment>
<evidence type="ECO:0000313" key="8">
    <source>
        <dbReference type="EMBL" id="MBP0438709.1"/>
    </source>
</evidence>
<dbReference type="AlphaFoldDB" id="A0A8J7UH06"/>
<reference evidence="8" key="1">
    <citation type="submission" date="2021-03" db="EMBL/GenBank/DDBJ databases">
        <title>Genome sequencing and assembly of Tianweitania sediminis.</title>
        <authorList>
            <person name="Chhetri G."/>
        </authorList>
    </citation>
    <scope>NUCLEOTIDE SEQUENCE</scope>
    <source>
        <strain evidence="8">Z8</strain>
    </source>
</reference>
<gene>
    <name evidence="8" type="ORF">J5Y06_08620</name>
</gene>
<dbReference type="SUPFAM" id="SSF52218">
    <property type="entry name" value="Flavoproteins"/>
    <property type="match status" value="1"/>
</dbReference>
<name>A0A8J7UH06_9HYPH</name>
<comment type="similarity">
    <text evidence="2">Belongs to the flavodoxin family.</text>
</comment>
<dbReference type="Pfam" id="PF00258">
    <property type="entry name" value="Flavodoxin_1"/>
    <property type="match status" value="1"/>
</dbReference>
<dbReference type="EMBL" id="JAGIYY010000002">
    <property type="protein sequence ID" value="MBP0438709.1"/>
    <property type="molecule type" value="Genomic_DNA"/>
</dbReference>
<evidence type="ECO:0000256" key="2">
    <source>
        <dbReference type="ARBA" id="ARBA00005267"/>
    </source>
</evidence>
<dbReference type="InterPro" id="IPR029039">
    <property type="entry name" value="Flavoprotein-like_sf"/>
</dbReference>
<proteinExistence type="inferred from homology"/>
<dbReference type="GO" id="GO:0010181">
    <property type="term" value="F:FMN binding"/>
    <property type="evidence" value="ECO:0007669"/>
    <property type="project" value="InterPro"/>
</dbReference>
<dbReference type="RefSeq" id="WP_209334731.1">
    <property type="nucleotide sequence ID" value="NZ_JAGIYY010000002.1"/>
</dbReference>
<keyword evidence="3" id="KW-0813">Transport</keyword>
<evidence type="ECO:0000256" key="4">
    <source>
        <dbReference type="ARBA" id="ARBA00022630"/>
    </source>
</evidence>
<keyword evidence="9" id="KW-1185">Reference proteome</keyword>
<dbReference type="PRINTS" id="PR00369">
    <property type="entry name" value="FLAVODOXIN"/>
</dbReference>
<evidence type="ECO:0000256" key="5">
    <source>
        <dbReference type="ARBA" id="ARBA00022643"/>
    </source>
</evidence>